<accession>A0A485MI36</accession>
<evidence type="ECO:0000313" key="1">
    <source>
        <dbReference type="EMBL" id="VFV20077.1"/>
    </source>
</evidence>
<name>A0A485MI36_LYNPA</name>
<proteinExistence type="predicted"/>
<gene>
    <name evidence="1" type="ORF">LYPA_23C017316</name>
</gene>
<sequence length="57" mass="6145">MVPGEPKHLETFSDYLPLGLGFRDMAWAIAEGVIKTMDKKTAGAGKVTKSAPKVRKA</sequence>
<dbReference type="GO" id="GO:0003746">
    <property type="term" value="F:translation elongation factor activity"/>
    <property type="evidence" value="ECO:0007669"/>
    <property type="project" value="UniProtKB-KW"/>
</dbReference>
<keyword evidence="1" id="KW-0251">Elongation factor</keyword>
<evidence type="ECO:0000313" key="2">
    <source>
        <dbReference type="Proteomes" id="UP000386466"/>
    </source>
</evidence>
<keyword evidence="1" id="KW-0648">Protein biosynthesis</keyword>
<protein>
    <submittedName>
        <fullName evidence="1">Elongation factor 1-alpha 1</fullName>
    </submittedName>
</protein>
<dbReference type="Proteomes" id="UP000386466">
    <property type="component" value="Unassembled WGS sequence"/>
</dbReference>
<feature type="non-terminal residue" evidence="1">
    <location>
        <position position="57"/>
    </location>
</feature>
<reference evidence="1 2" key="1">
    <citation type="submission" date="2019-01" db="EMBL/GenBank/DDBJ databases">
        <authorList>
            <person name="Alioto T."/>
            <person name="Alioto T."/>
        </authorList>
    </citation>
    <scope>NUCLEOTIDE SEQUENCE [LARGE SCALE GENOMIC DNA]</scope>
</reference>
<keyword evidence="2" id="KW-1185">Reference proteome</keyword>
<organism evidence="1 2">
    <name type="scientific">Lynx pardinus</name>
    <name type="common">Iberian lynx</name>
    <name type="synonym">Felis pardina</name>
    <dbReference type="NCBI Taxonomy" id="191816"/>
    <lineage>
        <taxon>Eukaryota</taxon>
        <taxon>Metazoa</taxon>
        <taxon>Chordata</taxon>
        <taxon>Craniata</taxon>
        <taxon>Vertebrata</taxon>
        <taxon>Euteleostomi</taxon>
        <taxon>Mammalia</taxon>
        <taxon>Eutheria</taxon>
        <taxon>Laurasiatheria</taxon>
        <taxon>Carnivora</taxon>
        <taxon>Feliformia</taxon>
        <taxon>Felidae</taxon>
        <taxon>Felinae</taxon>
        <taxon>Lynx</taxon>
    </lineage>
</organism>
<dbReference type="EMBL" id="CAAGRJ010002173">
    <property type="protein sequence ID" value="VFV20077.1"/>
    <property type="molecule type" value="Genomic_DNA"/>
</dbReference>
<dbReference type="AlphaFoldDB" id="A0A485MI36"/>